<comment type="caution">
    <text evidence="2">The sequence shown here is derived from an EMBL/GenBank/DDBJ whole genome shotgun (WGS) entry which is preliminary data.</text>
</comment>
<keyword evidence="1" id="KW-1133">Transmembrane helix</keyword>
<dbReference type="Proteomes" id="UP000826656">
    <property type="component" value="Unassembled WGS sequence"/>
</dbReference>
<name>A0ABQ7VR46_SOLTU</name>
<keyword evidence="1" id="KW-0812">Transmembrane</keyword>
<organism evidence="2 3">
    <name type="scientific">Solanum tuberosum</name>
    <name type="common">Potato</name>
    <dbReference type="NCBI Taxonomy" id="4113"/>
    <lineage>
        <taxon>Eukaryota</taxon>
        <taxon>Viridiplantae</taxon>
        <taxon>Streptophyta</taxon>
        <taxon>Embryophyta</taxon>
        <taxon>Tracheophyta</taxon>
        <taxon>Spermatophyta</taxon>
        <taxon>Magnoliopsida</taxon>
        <taxon>eudicotyledons</taxon>
        <taxon>Gunneridae</taxon>
        <taxon>Pentapetalae</taxon>
        <taxon>asterids</taxon>
        <taxon>lamiids</taxon>
        <taxon>Solanales</taxon>
        <taxon>Solanaceae</taxon>
        <taxon>Solanoideae</taxon>
        <taxon>Solaneae</taxon>
        <taxon>Solanum</taxon>
    </lineage>
</organism>
<gene>
    <name evidence="2" type="ORF">KY290_014532</name>
</gene>
<protein>
    <submittedName>
        <fullName evidence="2">Uncharacterized protein</fullName>
    </submittedName>
</protein>
<evidence type="ECO:0000313" key="2">
    <source>
        <dbReference type="EMBL" id="KAH0770551.1"/>
    </source>
</evidence>
<proteinExistence type="predicted"/>
<sequence length="165" mass="17221">MDTTTTTTTIGVSTTSAAVPFTLGTIPIKGTKLVTLKTTASSTTSSTAVTAASNVSTFIATVSTTVSMAITLATTVATITTISATTTTTITRSSTYKCSIRPSDINNLGKTINVGFNLVFDSLTISQAMKTSRSDFGLMNNEIVRAIIIESLTIALMISLFINQE</sequence>
<accession>A0ABQ7VR46</accession>
<reference evidence="2 3" key="1">
    <citation type="journal article" date="2021" name="bioRxiv">
        <title>Chromosome-scale and haplotype-resolved genome assembly of a tetraploid potato cultivar.</title>
        <authorList>
            <person name="Sun H."/>
            <person name="Jiao W.-B."/>
            <person name="Krause K."/>
            <person name="Campoy J.A."/>
            <person name="Goel M."/>
            <person name="Folz-Donahue K."/>
            <person name="Kukat C."/>
            <person name="Huettel B."/>
            <person name="Schneeberger K."/>
        </authorList>
    </citation>
    <scope>NUCLEOTIDE SEQUENCE [LARGE SCALE GENOMIC DNA]</scope>
    <source>
        <strain evidence="2">SolTubOtavaFocal</strain>
        <tissue evidence="2">Leaves</tissue>
    </source>
</reference>
<keyword evidence="3" id="KW-1185">Reference proteome</keyword>
<feature type="transmembrane region" description="Helical" evidence="1">
    <location>
        <begin position="143"/>
        <end position="162"/>
    </location>
</feature>
<evidence type="ECO:0000313" key="3">
    <source>
        <dbReference type="Proteomes" id="UP000826656"/>
    </source>
</evidence>
<keyword evidence="1" id="KW-0472">Membrane</keyword>
<dbReference type="EMBL" id="JAIVGD010000011">
    <property type="protein sequence ID" value="KAH0770551.1"/>
    <property type="molecule type" value="Genomic_DNA"/>
</dbReference>
<evidence type="ECO:0000256" key="1">
    <source>
        <dbReference type="SAM" id="Phobius"/>
    </source>
</evidence>